<dbReference type="Proteomes" id="UP000095280">
    <property type="component" value="Unplaced"/>
</dbReference>
<dbReference type="AlphaFoldDB" id="A0A1I8JRD8"/>
<sequence>QQQQQLLSQAPPSVRSLPLQQQQQQQQQHSPAHQRRVARFWELKRLLVELTKRKADKCRQLAALEAKEKTVSIILTIVAAVSLPRNQPNLHQPPQHHQQPHHQSTVGSASGQLCFPTQYLVAVEEETVHSE</sequence>
<feature type="region of interest" description="Disordered" evidence="1">
    <location>
        <begin position="1"/>
        <end position="35"/>
    </location>
</feature>
<evidence type="ECO:0000256" key="1">
    <source>
        <dbReference type="SAM" id="MobiDB-lite"/>
    </source>
</evidence>
<feature type="compositionally biased region" description="Low complexity" evidence="1">
    <location>
        <begin position="92"/>
        <end position="103"/>
    </location>
</feature>
<accession>A0A1I8JRD8</accession>
<reference evidence="3" key="1">
    <citation type="submission" date="2016-11" db="UniProtKB">
        <authorList>
            <consortium name="WormBaseParasite"/>
        </authorList>
    </citation>
    <scope>IDENTIFICATION</scope>
</reference>
<dbReference type="WBParaSite" id="snap_masked-unitig_40177-processed-gene-0.0-mRNA-1">
    <property type="protein sequence ID" value="snap_masked-unitig_40177-processed-gene-0.0-mRNA-1"/>
    <property type="gene ID" value="snap_masked-unitig_40177-processed-gene-0.0"/>
</dbReference>
<feature type="region of interest" description="Disordered" evidence="1">
    <location>
        <begin position="86"/>
        <end position="110"/>
    </location>
</feature>
<evidence type="ECO:0000313" key="2">
    <source>
        <dbReference type="Proteomes" id="UP000095280"/>
    </source>
</evidence>
<name>A0A1I8JRD8_9PLAT</name>
<keyword evidence="2" id="KW-1185">Reference proteome</keyword>
<organism evidence="2 3">
    <name type="scientific">Macrostomum lignano</name>
    <dbReference type="NCBI Taxonomy" id="282301"/>
    <lineage>
        <taxon>Eukaryota</taxon>
        <taxon>Metazoa</taxon>
        <taxon>Spiralia</taxon>
        <taxon>Lophotrochozoa</taxon>
        <taxon>Platyhelminthes</taxon>
        <taxon>Rhabditophora</taxon>
        <taxon>Macrostomorpha</taxon>
        <taxon>Macrostomida</taxon>
        <taxon>Macrostomidae</taxon>
        <taxon>Macrostomum</taxon>
    </lineage>
</organism>
<evidence type="ECO:0000313" key="3">
    <source>
        <dbReference type="WBParaSite" id="snap_masked-unitig_40177-processed-gene-0.0-mRNA-1"/>
    </source>
</evidence>
<protein>
    <submittedName>
        <fullName evidence="3">BHLH domain-containing protein</fullName>
    </submittedName>
</protein>
<proteinExistence type="predicted"/>